<evidence type="ECO:0000313" key="2">
    <source>
        <dbReference type="EMBL" id="EDR21549.1"/>
    </source>
</evidence>
<dbReference type="RefSeq" id="XP_001742012.1">
    <property type="nucleotide sequence ID" value="XM_001741960.1"/>
</dbReference>
<dbReference type="GeneID" id="5886897"/>
<reference evidence="3" key="1">
    <citation type="submission" date="2007-12" db="EMBL/GenBank/DDBJ databases">
        <title>Annotation of Entamoeba dispar SAW760.</title>
        <authorList>
            <person name="Lorenzi H."/>
            <person name="Inman J."/>
            <person name="Schobel S."/>
            <person name="Amedeo P."/>
            <person name="Caler E."/>
        </authorList>
    </citation>
    <scope>NUCLEOTIDE SEQUENCE [LARGE SCALE GENOMIC DNA]</scope>
    <source>
        <strain evidence="3">ATCC PRA-260 / SAW760</strain>
    </source>
</reference>
<dbReference type="OMA" id="ICAPVIQ"/>
<organism evidence="3">
    <name type="scientific">Entamoeba dispar (strain ATCC PRA-260 / SAW760)</name>
    <dbReference type="NCBI Taxonomy" id="370354"/>
    <lineage>
        <taxon>Eukaryota</taxon>
        <taxon>Amoebozoa</taxon>
        <taxon>Evosea</taxon>
        <taxon>Archamoebae</taxon>
        <taxon>Mastigamoebida</taxon>
        <taxon>Entamoebidae</taxon>
        <taxon>Entamoeba</taxon>
    </lineage>
</organism>
<feature type="region of interest" description="Disordered" evidence="1">
    <location>
        <begin position="107"/>
        <end position="127"/>
    </location>
</feature>
<dbReference type="EMBL" id="DS551057">
    <property type="protein sequence ID" value="EDR21549.1"/>
    <property type="molecule type" value="Genomic_DNA"/>
</dbReference>
<sequence length="381" mass="45214">MAFTVNEIEQINQQIQNTENKIKEPPEVTNLLENTQECINQRQQNNFCFEEKEEISKEPILEKEECNEENETKEGSGLIFTEWNNKPSYTEVKPIICAPVIQDKASAKEDIEKKEEKTKRKKNPNTKLKNEWKKLKKSLGSHQKKILDAYIDYKVEKKVNKIIQQIQKEETLNQYEVPKKKFEVHEKKIKHFIKHQQKDMKDFIQKQISYQNLMYQYPYFYFPYVYYPQPYNVNGIPPYFFNQFNSIEQPSSSYNHQYCCDKTCPCLNQENQPHTPTHPLSSTPIHSEVEQTVHPPTIPSSQTTNHSRKLESQTKLENESLTQQSPNPPFKPSQNQQPDLVYPFHQPVTYQQPFTTLIQPQHQQPKQINLDPSYYQYSIKY</sequence>
<dbReference type="KEGG" id="edi:EDI_289830"/>
<evidence type="ECO:0000256" key="1">
    <source>
        <dbReference type="SAM" id="MobiDB-lite"/>
    </source>
</evidence>
<proteinExistence type="predicted"/>
<protein>
    <submittedName>
        <fullName evidence="2">Uncharacterized protein</fullName>
    </submittedName>
</protein>
<feature type="compositionally biased region" description="Basic and acidic residues" evidence="1">
    <location>
        <begin position="308"/>
        <end position="318"/>
    </location>
</feature>
<dbReference type="Proteomes" id="UP000008076">
    <property type="component" value="Unassembled WGS sequence"/>
</dbReference>
<dbReference type="VEuPathDB" id="AmoebaDB:EDI_289830"/>
<keyword evidence="3" id="KW-1185">Reference proteome</keyword>
<gene>
    <name evidence="2" type="ORF">EDI_289830</name>
</gene>
<name>B0EVD7_ENTDS</name>
<feature type="region of interest" description="Disordered" evidence="1">
    <location>
        <begin position="288"/>
        <end position="340"/>
    </location>
</feature>
<dbReference type="AlphaFoldDB" id="B0EVD7"/>
<feature type="compositionally biased region" description="Basic and acidic residues" evidence="1">
    <location>
        <begin position="107"/>
        <end position="118"/>
    </location>
</feature>
<evidence type="ECO:0000313" key="3">
    <source>
        <dbReference type="Proteomes" id="UP000008076"/>
    </source>
</evidence>
<dbReference type="OrthoDB" id="10436356at2759"/>
<dbReference type="eggNOG" id="ENOG502RG61">
    <property type="taxonomic scope" value="Eukaryota"/>
</dbReference>
<accession>B0EVD7</accession>